<name>A0A0N4TKB5_BRUPA</name>
<dbReference type="EMBL" id="UZAD01013139">
    <property type="protein sequence ID" value="VDN89919.1"/>
    <property type="molecule type" value="Genomic_DNA"/>
</dbReference>
<evidence type="ECO:0000313" key="3">
    <source>
        <dbReference type="WBParaSite" id="BPAG_0000877101-mRNA-1"/>
    </source>
</evidence>
<evidence type="ECO:0000313" key="2">
    <source>
        <dbReference type="Proteomes" id="UP000278627"/>
    </source>
</evidence>
<dbReference type="WBParaSite" id="BPAG_0000877101-mRNA-1">
    <property type="protein sequence ID" value="BPAG_0000877101-mRNA-1"/>
    <property type="gene ID" value="BPAG_0000877101"/>
</dbReference>
<keyword evidence="2" id="KW-1185">Reference proteome</keyword>
<protein>
    <submittedName>
        <fullName evidence="3">Secreted protein</fullName>
    </submittedName>
</protein>
<sequence length="85" mass="9493">MPNILVAQHSTSEIECMFIMCFASRSADCGIRRINVQERYLACCSSYFVENKLGCHAVAGVNQTPSEKHRISVTSVSTTKPIRLR</sequence>
<organism evidence="3">
    <name type="scientific">Brugia pahangi</name>
    <name type="common">Filarial nematode worm</name>
    <dbReference type="NCBI Taxonomy" id="6280"/>
    <lineage>
        <taxon>Eukaryota</taxon>
        <taxon>Metazoa</taxon>
        <taxon>Ecdysozoa</taxon>
        <taxon>Nematoda</taxon>
        <taxon>Chromadorea</taxon>
        <taxon>Rhabditida</taxon>
        <taxon>Spirurina</taxon>
        <taxon>Spiruromorpha</taxon>
        <taxon>Filarioidea</taxon>
        <taxon>Onchocercidae</taxon>
        <taxon>Brugia</taxon>
    </lineage>
</organism>
<proteinExistence type="predicted"/>
<reference evidence="1 2" key="2">
    <citation type="submission" date="2018-11" db="EMBL/GenBank/DDBJ databases">
        <authorList>
            <consortium name="Pathogen Informatics"/>
        </authorList>
    </citation>
    <scope>NUCLEOTIDE SEQUENCE [LARGE SCALE GENOMIC DNA]</scope>
</reference>
<accession>A0A0N4TKB5</accession>
<reference evidence="3" key="1">
    <citation type="submission" date="2017-02" db="UniProtKB">
        <authorList>
            <consortium name="WormBaseParasite"/>
        </authorList>
    </citation>
    <scope>IDENTIFICATION</scope>
</reference>
<dbReference type="Proteomes" id="UP000278627">
    <property type="component" value="Unassembled WGS sequence"/>
</dbReference>
<evidence type="ECO:0000313" key="1">
    <source>
        <dbReference type="EMBL" id="VDN89919.1"/>
    </source>
</evidence>
<gene>
    <name evidence="1" type="ORF">BPAG_LOCUS8733</name>
</gene>
<dbReference type="AlphaFoldDB" id="A0A0N4TKB5"/>